<comment type="function">
    <text evidence="1 16">NDH shuttles electrons from NAD(P)H:plastoquinone, via FMN and iron-sulfur (Fe-S) centers, to quinones in the photosynthetic chain and possibly in a chloroplast respiratory chain. The immediate electron acceptor for the enzyme in this species is believed to be plastoquinone. Couples the redox reaction to proton translocation, and thus conserves the redox energy in a proton gradient.</text>
</comment>
<evidence type="ECO:0000256" key="3">
    <source>
        <dbReference type="ARBA" id="ARBA00008200"/>
    </source>
</evidence>
<gene>
    <name evidence="16 20" type="primary">ndhF</name>
</gene>
<organism evidence="20">
    <name type="scientific">Spirogyra maxima</name>
    <name type="common">Green alga</name>
    <dbReference type="NCBI Taxonomy" id="3180"/>
    <lineage>
        <taxon>Eukaryota</taxon>
        <taxon>Viridiplantae</taxon>
        <taxon>Streptophyta</taxon>
        <taxon>Zygnematophyceae</taxon>
        <taxon>Zygnematophycidae</taxon>
        <taxon>Spirogyrales</taxon>
        <taxon>Spirogyraceae</taxon>
        <taxon>Spirogyra</taxon>
    </lineage>
</organism>
<feature type="transmembrane region" description="Helical" evidence="16">
    <location>
        <begin position="6"/>
        <end position="26"/>
    </location>
</feature>
<dbReference type="Pfam" id="PF00662">
    <property type="entry name" value="Proton_antipo_N"/>
    <property type="match status" value="1"/>
</dbReference>
<dbReference type="PRINTS" id="PR01434">
    <property type="entry name" value="NADHDHGNASE5"/>
</dbReference>
<keyword evidence="11 16" id="KW-1133">Transmembrane helix</keyword>
<feature type="domain" description="NADH-Ubiquinone oxidoreductase (complex I) chain 5 N-terminal" evidence="18">
    <location>
        <begin position="74"/>
        <end position="124"/>
    </location>
</feature>
<evidence type="ECO:0000259" key="19">
    <source>
        <dbReference type="Pfam" id="PF01010"/>
    </source>
</evidence>
<evidence type="ECO:0000256" key="8">
    <source>
        <dbReference type="ARBA" id="ARBA00022857"/>
    </source>
</evidence>
<dbReference type="GO" id="GO:0048038">
    <property type="term" value="F:quinone binding"/>
    <property type="evidence" value="ECO:0007669"/>
    <property type="project" value="UniProtKB-KW"/>
</dbReference>
<dbReference type="InterPro" id="IPR018393">
    <property type="entry name" value="NADHpl_OxRdtase_5_subgr"/>
</dbReference>
<evidence type="ECO:0000256" key="9">
    <source>
        <dbReference type="ARBA" id="ARBA00022957"/>
    </source>
</evidence>
<evidence type="ECO:0000256" key="7">
    <source>
        <dbReference type="ARBA" id="ARBA00022719"/>
    </source>
</evidence>
<feature type="transmembrane region" description="Helical" evidence="16">
    <location>
        <begin position="146"/>
        <end position="165"/>
    </location>
</feature>
<dbReference type="InterPro" id="IPR002128">
    <property type="entry name" value="NADH_UbQ_OxRdtase_chlpt_su5_C"/>
</dbReference>
<dbReference type="GO" id="GO:0008137">
    <property type="term" value="F:NADH dehydrogenase (ubiquinone) activity"/>
    <property type="evidence" value="ECO:0007669"/>
    <property type="project" value="InterPro"/>
</dbReference>
<protein>
    <recommendedName>
        <fullName evidence="5 16">NAD(P)H-quinone oxidoreductase subunit 5, chloroplastic</fullName>
        <ecNumber evidence="16">7.1.1.-</ecNumber>
    </recommendedName>
    <alternativeName>
        <fullName evidence="16">NADH-plastoquinone oxidoreductase subunit 5</fullName>
    </alternativeName>
</protein>
<keyword evidence="12 16" id="KW-0520">NAD</keyword>
<evidence type="ECO:0000256" key="5">
    <source>
        <dbReference type="ARBA" id="ARBA00018648"/>
    </source>
</evidence>
<keyword evidence="6 16" id="KW-0812">Transmembrane</keyword>
<evidence type="ECO:0000256" key="15">
    <source>
        <dbReference type="ARBA" id="ARBA00048026"/>
    </source>
</evidence>
<feature type="transmembrane region" description="Helical" evidence="16">
    <location>
        <begin position="326"/>
        <end position="347"/>
    </location>
</feature>
<evidence type="ECO:0000259" key="18">
    <source>
        <dbReference type="Pfam" id="PF00662"/>
    </source>
</evidence>
<dbReference type="Pfam" id="PF00361">
    <property type="entry name" value="Proton_antipo_M"/>
    <property type="match status" value="1"/>
</dbReference>
<dbReference type="GO" id="GO:0009535">
    <property type="term" value="C:chloroplast thylakoid membrane"/>
    <property type="evidence" value="ECO:0007669"/>
    <property type="project" value="UniProtKB-SubCell"/>
</dbReference>
<feature type="transmembrane region" description="Helical" evidence="16">
    <location>
        <begin position="220"/>
        <end position="238"/>
    </location>
</feature>
<evidence type="ECO:0000256" key="11">
    <source>
        <dbReference type="ARBA" id="ARBA00022989"/>
    </source>
</evidence>
<accession>A0A191T4F5</accession>
<reference evidence="20" key="1">
    <citation type="journal article" date="2016" name="Front. Plant Sci.">
        <title>Comparative Chloroplast Genome Analyses of Streptophyte Green Algae Uncover Major Structural Alterations in the Klebsormidiophyceae, Coleochaetophyceae and Zygnematophyceae.</title>
        <authorList>
            <person name="Lemieux C."/>
            <person name="Otis C."/>
            <person name="Turmel M."/>
        </authorList>
    </citation>
    <scope>NUCLEOTIDE SEQUENCE</scope>
</reference>
<keyword evidence="13 16" id="KW-0472">Membrane</keyword>
<feature type="transmembrane region" description="Helical" evidence="16">
    <location>
        <begin position="431"/>
        <end position="450"/>
    </location>
</feature>
<keyword evidence="16 20" id="KW-0150">Chloroplast</keyword>
<comment type="similarity">
    <text evidence="3 16">Belongs to the complex I subunit 5 family.</text>
</comment>
<evidence type="ECO:0000259" key="17">
    <source>
        <dbReference type="Pfam" id="PF00361"/>
    </source>
</evidence>
<keyword evidence="16" id="KW-0813">Transport</keyword>
<proteinExistence type="inferred from homology"/>
<comment type="catalytic activity">
    <reaction evidence="14 16">
        <text>a plastoquinone + NADPH + (n+1) H(+)(in) = a plastoquinol + NADP(+) + n H(+)(out)</text>
        <dbReference type="Rhea" id="RHEA:42612"/>
        <dbReference type="Rhea" id="RHEA-COMP:9561"/>
        <dbReference type="Rhea" id="RHEA-COMP:9562"/>
        <dbReference type="ChEBI" id="CHEBI:15378"/>
        <dbReference type="ChEBI" id="CHEBI:17757"/>
        <dbReference type="ChEBI" id="CHEBI:57783"/>
        <dbReference type="ChEBI" id="CHEBI:58349"/>
        <dbReference type="ChEBI" id="CHEBI:62192"/>
    </reaction>
</comment>
<feature type="domain" description="NADH:ubiquinone/plastoquinone oxidoreductase chloroplast chain 5 C-terminal" evidence="19">
    <location>
        <begin position="473"/>
        <end position="638"/>
    </location>
</feature>
<dbReference type="PANTHER" id="PTHR42829">
    <property type="entry name" value="NADH-UBIQUINONE OXIDOREDUCTASE CHAIN 5"/>
    <property type="match status" value="1"/>
</dbReference>
<dbReference type="InterPro" id="IPR003945">
    <property type="entry name" value="NU5C-like"/>
</dbReference>
<evidence type="ECO:0000256" key="1">
    <source>
        <dbReference type="ARBA" id="ARBA00004059"/>
    </source>
</evidence>
<dbReference type="Pfam" id="PF01010">
    <property type="entry name" value="Proton_antipo_C"/>
    <property type="match status" value="1"/>
</dbReference>
<dbReference type="NCBIfam" id="TIGR01974">
    <property type="entry name" value="NDH_I_L"/>
    <property type="match status" value="1"/>
</dbReference>
<feature type="transmembrane region" description="Helical" evidence="16">
    <location>
        <begin position="186"/>
        <end position="208"/>
    </location>
</feature>
<geneLocation type="chloroplast" evidence="20"/>
<dbReference type="Gene3D" id="1.20.5.2700">
    <property type="match status" value="1"/>
</dbReference>
<feature type="transmembrane region" description="Helical" evidence="16">
    <location>
        <begin position="259"/>
        <end position="280"/>
    </location>
</feature>
<keyword evidence="7 16" id="KW-0874">Quinone</keyword>
<dbReference type="InterPro" id="IPR001750">
    <property type="entry name" value="ND/Mrp_TM"/>
</dbReference>
<dbReference type="GO" id="GO:0015990">
    <property type="term" value="P:electron transport coupled proton transport"/>
    <property type="evidence" value="ECO:0007669"/>
    <property type="project" value="TreeGrafter"/>
</dbReference>
<feature type="transmembrane region" description="Helical" evidence="16">
    <location>
        <begin position="500"/>
        <end position="523"/>
    </location>
</feature>
<feature type="transmembrane region" description="Helical" evidence="16">
    <location>
        <begin position="38"/>
        <end position="63"/>
    </location>
</feature>
<keyword evidence="10" id="KW-1278">Translocase</keyword>
<feature type="transmembrane region" description="Helical" evidence="16">
    <location>
        <begin position="120"/>
        <end position="140"/>
    </location>
</feature>
<dbReference type="NCBIfam" id="NF005141">
    <property type="entry name" value="PRK06590.1"/>
    <property type="match status" value="1"/>
</dbReference>
<dbReference type="InterPro" id="IPR001516">
    <property type="entry name" value="Proton_antipo_N"/>
</dbReference>
<keyword evidence="8 16" id="KW-0521">NADP</keyword>
<dbReference type="GeneID" id="27984671"/>
<feature type="transmembrane region" description="Helical" evidence="16">
    <location>
        <begin position="292"/>
        <end position="314"/>
    </location>
</feature>
<name>A0A191T4F5_SPIMX</name>
<evidence type="ECO:0000256" key="4">
    <source>
        <dbReference type="ARBA" id="ARBA00011199"/>
    </source>
</evidence>
<evidence type="ECO:0000256" key="6">
    <source>
        <dbReference type="ARBA" id="ARBA00022692"/>
    </source>
</evidence>
<evidence type="ECO:0000256" key="12">
    <source>
        <dbReference type="ARBA" id="ARBA00023027"/>
    </source>
</evidence>
<dbReference type="PANTHER" id="PTHR42829:SF2">
    <property type="entry name" value="NADH-UBIQUINONE OXIDOREDUCTASE CHAIN 5"/>
    <property type="match status" value="1"/>
</dbReference>
<dbReference type="GO" id="GO:0042773">
    <property type="term" value="P:ATP synthesis coupled electron transport"/>
    <property type="evidence" value="ECO:0007669"/>
    <property type="project" value="InterPro"/>
</dbReference>
<dbReference type="RefSeq" id="YP_009258390.1">
    <property type="nucleotide sequence ID" value="NC_030355.1"/>
</dbReference>
<feature type="transmembrane region" description="Helical" evidence="16">
    <location>
        <begin position="83"/>
        <end position="108"/>
    </location>
</feature>
<feature type="transmembrane region" description="Helical" evidence="16">
    <location>
        <begin position="392"/>
        <end position="411"/>
    </location>
</feature>
<evidence type="ECO:0000313" key="20">
    <source>
        <dbReference type="EMBL" id="ANI25272.1"/>
    </source>
</evidence>
<comment type="catalytic activity">
    <reaction evidence="15 16">
        <text>a plastoquinone + NADH + (n+1) H(+)(in) = a plastoquinol + NAD(+) + n H(+)(out)</text>
        <dbReference type="Rhea" id="RHEA:42608"/>
        <dbReference type="Rhea" id="RHEA-COMP:9561"/>
        <dbReference type="Rhea" id="RHEA-COMP:9562"/>
        <dbReference type="ChEBI" id="CHEBI:15378"/>
        <dbReference type="ChEBI" id="CHEBI:17757"/>
        <dbReference type="ChEBI" id="CHEBI:57540"/>
        <dbReference type="ChEBI" id="CHEBI:57945"/>
        <dbReference type="ChEBI" id="CHEBI:62192"/>
    </reaction>
</comment>
<evidence type="ECO:0000256" key="10">
    <source>
        <dbReference type="ARBA" id="ARBA00022967"/>
    </source>
</evidence>
<feature type="transmembrane region" description="Helical" evidence="16">
    <location>
        <begin position="671"/>
        <end position="693"/>
    </location>
</feature>
<evidence type="ECO:0000256" key="16">
    <source>
        <dbReference type="RuleBase" id="RU364062"/>
    </source>
</evidence>
<dbReference type="EMBL" id="KU646489">
    <property type="protein sequence ID" value="ANI25272.1"/>
    <property type="molecule type" value="Genomic_DNA"/>
</dbReference>
<feature type="domain" description="NADH:quinone oxidoreductase/Mrp antiporter transmembrane" evidence="17">
    <location>
        <begin position="140"/>
        <end position="441"/>
    </location>
</feature>
<comment type="subunit">
    <text evidence="4 16">NDH is composed of at least 16 different subunits, 5 of which are encoded in the nucleus.</text>
</comment>
<dbReference type="AlphaFoldDB" id="A0A191T4F5"/>
<sequence>MQLNEYAWIVPILPCLSAAVIGIGLVSFRDATRSLRFVYAILSISMLVGAMILSFGICWEQFIDGATISYIWPWIKNDLFNLQIGYLIDPLSAIMLVLVTTVGVLVMIYSDGYMSHDQGYVRFFGYLSLFTASMLGLVLSPNLVQVYIFWELVGMCSYLLVGFWFTRPSAAQASQKAFITNRVGDFGLLLGILGLYITTGSFDFTIISQRIHDLTLNGTINFPLMSVFFILFFMGPIAKSAQFPLHVWLPDAMEGPTPISALIHAATMVAAGIFLVARVLPIFQQIPFMMDFVAWTGGCTAFLGASIALVQRDLKKGLAYSTMSQLGYMMLALGIGSYKAGIFHLITHAYSKALLFLGSGSVIHAMEPIVGYNPTKSQDMGYMGGLRKYMPITGNTFLIGTLSLCGIPPFACFWSKDEILANAWTKFPVLGWLAWITAGITAFYMFRMYLLTFEGNFRGNSNFNSFESLKNENNIVNTKENDPYLDPLTKNKLTPHESTLAMTFPLVILSIPTILIGLLGAPLPSGIPGSDLLSSYFHISHISSHEVENHWIEFFFESFPSVSLASIGALIAYFIYGPHNSSLRDLNNEMDPKPSGTWTLLVNGIYNWSKNRAYIDLIYNQIFVLGTRALARFISLVDQWIIDGAVNTTGLLTLLSGESTKYGEGGKTTSYIFGLALVTVTLPIGILLIQLIVA</sequence>
<keyword evidence="16 20" id="KW-0934">Plastid</keyword>
<evidence type="ECO:0000256" key="14">
    <source>
        <dbReference type="ARBA" id="ARBA00047726"/>
    </source>
</evidence>
<dbReference type="EC" id="7.1.1.-" evidence="16"/>
<feature type="transmembrane region" description="Helical" evidence="16">
    <location>
        <begin position="353"/>
        <end position="372"/>
    </location>
</feature>
<dbReference type="GO" id="GO:0003954">
    <property type="term" value="F:NADH dehydrogenase activity"/>
    <property type="evidence" value="ECO:0007669"/>
    <property type="project" value="TreeGrafter"/>
</dbReference>
<keyword evidence="9 16" id="KW-0618">Plastoquinone</keyword>
<evidence type="ECO:0000256" key="13">
    <source>
        <dbReference type="ARBA" id="ARBA00023136"/>
    </source>
</evidence>
<dbReference type="PRINTS" id="PR01435">
    <property type="entry name" value="NPOXDRDTASE5"/>
</dbReference>
<evidence type="ECO:0000256" key="2">
    <source>
        <dbReference type="ARBA" id="ARBA00004454"/>
    </source>
</evidence>
<feature type="transmembrane region" description="Helical" evidence="16">
    <location>
        <begin position="554"/>
        <end position="576"/>
    </location>
</feature>
<comment type="subcellular location">
    <subcellularLocation>
        <location evidence="2 16">Plastid</location>
        <location evidence="2 16">Chloroplast thylakoid membrane</location>
        <topology evidence="2 16">Multi-pass membrane protein</topology>
    </subcellularLocation>
</comment>
<keyword evidence="16" id="KW-0793">Thylakoid</keyword>